<dbReference type="Pfam" id="PF02739">
    <property type="entry name" value="5_3_exonuc_N"/>
    <property type="match status" value="1"/>
</dbReference>
<dbReference type="CDD" id="cd09898">
    <property type="entry name" value="H3TH_53EXO"/>
    <property type="match status" value="1"/>
</dbReference>
<dbReference type="Gene3D" id="1.10.150.20">
    <property type="entry name" value="5' to 3' exonuclease, C-terminal subdomain"/>
    <property type="match status" value="1"/>
</dbReference>
<evidence type="ECO:0000259" key="5">
    <source>
        <dbReference type="SMART" id="SM00475"/>
    </source>
</evidence>
<evidence type="ECO:0000256" key="4">
    <source>
        <dbReference type="SAM" id="MobiDB-lite"/>
    </source>
</evidence>
<dbReference type="AlphaFoldDB" id="A0A6J7GVT4"/>
<dbReference type="InterPro" id="IPR008918">
    <property type="entry name" value="HhH2"/>
</dbReference>
<organism evidence="6">
    <name type="scientific">freshwater metagenome</name>
    <dbReference type="NCBI Taxonomy" id="449393"/>
    <lineage>
        <taxon>unclassified sequences</taxon>
        <taxon>metagenomes</taxon>
        <taxon>ecological metagenomes</taxon>
    </lineage>
</organism>
<dbReference type="InterPro" id="IPR020045">
    <property type="entry name" value="DNA_polI_H3TH"/>
</dbReference>
<dbReference type="CDD" id="cd09859">
    <property type="entry name" value="PIN_53EXO"/>
    <property type="match status" value="1"/>
</dbReference>
<protein>
    <submittedName>
        <fullName evidence="6">Unannotated protein</fullName>
    </submittedName>
</protein>
<dbReference type="PANTHER" id="PTHR42646">
    <property type="entry name" value="FLAP ENDONUCLEASE XNI"/>
    <property type="match status" value="1"/>
</dbReference>
<keyword evidence="1" id="KW-0540">Nuclease</keyword>
<dbReference type="InterPro" id="IPR002421">
    <property type="entry name" value="5-3_exonuclease"/>
</dbReference>
<dbReference type="EMBL" id="CAFBMK010000045">
    <property type="protein sequence ID" value="CAB4908745.1"/>
    <property type="molecule type" value="Genomic_DNA"/>
</dbReference>
<dbReference type="SMART" id="SM00279">
    <property type="entry name" value="HhH2"/>
    <property type="match status" value="1"/>
</dbReference>
<dbReference type="PANTHER" id="PTHR42646:SF2">
    <property type="entry name" value="5'-3' EXONUCLEASE FAMILY PROTEIN"/>
    <property type="match status" value="1"/>
</dbReference>
<gene>
    <name evidence="6" type="ORF">UFOPK3564_01084</name>
</gene>
<feature type="domain" description="5'-3' exonuclease" evidence="5">
    <location>
        <begin position="3"/>
        <end position="280"/>
    </location>
</feature>
<dbReference type="GO" id="GO:0008409">
    <property type="term" value="F:5'-3' exonuclease activity"/>
    <property type="evidence" value="ECO:0007669"/>
    <property type="project" value="InterPro"/>
</dbReference>
<dbReference type="GO" id="GO:0017108">
    <property type="term" value="F:5'-flap endonuclease activity"/>
    <property type="evidence" value="ECO:0007669"/>
    <property type="project" value="InterPro"/>
</dbReference>
<evidence type="ECO:0000256" key="3">
    <source>
        <dbReference type="ARBA" id="ARBA00023125"/>
    </source>
</evidence>
<dbReference type="GO" id="GO:0033567">
    <property type="term" value="P:DNA replication, Okazaki fragment processing"/>
    <property type="evidence" value="ECO:0007669"/>
    <property type="project" value="InterPro"/>
</dbReference>
<dbReference type="SMART" id="SM00475">
    <property type="entry name" value="53EXOc"/>
    <property type="match status" value="1"/>
</dbReference>
<evidence type="ECO:0000256" key="2">
    <source>
        <dbReference type="ARBA" id="ARBA00022801"/>
    </source>
</evidence>
<reference evidence="6" key="1">
    <citation type="submission" date="2020-05" db="EMBL/GenBank/DDBJ databases">
        <authorList>
            <person name="Chiriac C."/>
            <person name="Salcher M."/>
            <person name="Ghai R."/>
            <person name="Kavagutti S V."/>
        </authorList>
    </citation>
    <scope>NUCLEOTIDE SEQUENCE</scope>
</reference>
<name>A0A6J7GVT4_9ZZZZ</name>
<dbReference type="Pfam" id="PF01367">
    <property type="entry name" value="5_3_exonuc"/>
    <property type="match status" value="1"/>
</dbReference>
<evidence type="ECO:0000313" key="6">
    <source>
        <dbReference type="EMBL" id="CAB4908745.1"/>
    </source>
</evidence>
<dbReference type="InterPro" id="IPR038969">
    <property type="entry name" value="FEN"/>
</dbReference>
<keyword evidence="2" id="KW-0378">Hydrolase</keyword>
<keyword evidence="3" id="KW-0238">DNA-binding</keyword>
<dbReference type="Gene3D" id="3.40.50.1010">
    <property type="entry name" value="5'-nuclease"/>
    <property type="match status" value="1"/>
</dbReference>
<dbReference type="InterPro" id="IPR029060">
    <property type="entry name" value="PIN-like_dom_sf"/>
</dbReference>
<accession>A0A6J7GVT4</accession>
<proteinExistence type="predicted"/>
<dbReference type="SUPFAM" id="SSF47807">
    <property type="entry name" value="5' to 3' exonuclease, C-terminal subdomain"/>
    <property type="match status" value="1"/>
</dbReference>
<evidence type="ECO:0000256" key="1">
    <source>
        <dbReference type="ARBA" id="ARBA00022722"/>
    </source>
</evidence>
<dbReference type="InterPro" id="IPR020046">
    <property type="entry name" value="5-3_exonucl_a-hlix_arch_N"/>
</dbReference>
<feature type="region of interest" description="Disordered" evidence="4">
    <location>
        <begin position="218"/>
        <end position="238"/>
    </location>
</feature>
<dbReference type="GO" id="GO:0003677">
    <property type="term" value="F:DNA binding"/>
    <property type="evidence" value="ECO:0007669"/>
    <property type="project" value="UniProtKB-KW"/>
</dbReference>
<sequence>MSGPLLLFDVPWLLYRAHFALPSSIKGADGEPIGALLGTVRTILAEIEEHDPAAVCCAFGSEEATHRVELLPAYHAHRDPMPDALRHRWDQAQDLCAAFGWAVRDGGDLEADDVIGTLSGRRSSHGGRSVVVTADRDLMACVDERTVVRRPAGRGPGLVTIDVDGVQEQLGVRPDQVTDLIALRGDQSDGIPGVPGIGAKTAARLLARHGDLEGVLRAAGAEGPDGEPGGDPVHGDGLTPRLAGTLREHAADARRDHAVALLHDLDVDAVPDGRTDRAGGADAAEALGMARLAKELRGG</sequence>
<dbReference type="InterPro" id="IPR036279">
    <property type="entry name" value="5-3_exonuclease_C_sf"/>
</dbReference>
<dbReference type="SUPFAM" id="SSF88723">
    <property type="entry name" value="PIN domain-like"/>
    <property type="match status" value="1"/>
</dbReference>